<dbReference type="EMBL" id="CM056741">
    <property type="protein sequence ID" value="KAJ8687695.1"/>
    <property type="molecule type" value="Genomic_DNA"/>
</dbReference>
<gene>
    <name evidence="1" type="ORF">QAD02_023489</name>
</gene>
<dbReference type="Proteomes" id="UP001239111">
    <property type="component" value="Chromosome 1"/>
</dbReference>
<reference evidence="1" key="1">
    <citation type="submission" date="2023-04" db="EMBL/GenBank/DDBJ databases">
        <title>A chromosome-level genome assembly of the parasitoid wasp Eretmocerus hayati.</title>
        <authorList>
            <person name="Zhong Y."/>
            <person name="Liu S."/>
            <person name="Liu Y."/>
        </authorList>
    </citation>
    <scope>NUCLEOTIDE SEQUENCE</scope>
    <source>
        <strain evidence="1">ZJU_SS_LIU_2023</strain>
    </source>
</reference>
<protein>
    <submittedName>
        <fullName evidence="1">Uncharacterized protein</fullName>
    </submittedName>
</protein>
<accession>A0ACC2PW98</accession>
<name>A0ACC2PW98_9HYME</name>
<keyword evidence="2" id="KW-1185">Reference proteome</keyword>
<organism evidence="1 2">
    <name type="scientific">Eretmocerus hayati</name>
    <dbReference type="NCBI Taxonomy" id="131215"/>
    <lineage>
        <taxon>Eukaryota</taxon>
        <taxon>Metazoa</taxon>
        <taxon>Ecdysozoa</taxon>
        <taxon>Arthropoda</taxon>
        <taxon>Hexapoda</taxon>
        <taxon>Insecta</taxon>
        <taxon>Pterygota</taxon>
        <taxon>Neoptera</taxon>
        <taxon>Endopterygota</taxon>
        <taxon>Hymenoptera</taxon>
        <taxon>Apocrita</taxon>
        <taxon>Proctotrupomorpha</taxon>
        <taxon>Chalcidoidea</taxon>
        <taxon>Aphelinidae</taxon>
        <taxon>Aphelininae</taxon>
        <taxon>Eretmocerus</taxon>
    </lineage>
</organism>
<evidence type="ECO:0000313" key="1">
    <source>
        <dbReference type="EMBL" id="KAJ8687695.1"/>
    </source>
</evidence>
<evidence type="ECO:0000313" key="2">
    <source>
        <dbReference type="Proteomes" id="UP001239111"/>
    </source>
</evidence>
<comment type="caution">
    <text evidence="1">The sequence shown here is derived from an EMBL/GenBank/DDBJ whole genome shotgun (WGS) entry which is preliminary data.</text>
</comment>
<proteinExistence type="predicted"/>
<sequence length="411" mass="46832">MSLIFDLFQIATNSNRRNIIELLLRHGSDPNASSPEGESVLYLAASRNNEQESNNEIYLDILRLLLSYGARMLDHAPEVWFKPFEAVLENGNIDAVRLFISNGLKLEKCNVPFPLHCAARNKYSQVLEFLLIQKYFDIDRKDSDGLTPLHEALYHKNLDNVKTLLAYKAGVDFPNDFGDTPLCTAVQNKDLDCVKILLAFGAHPKVEFLYRKGRTPLCLAVRQNDTECVDILLANGAELGLSGSTFLLGIKNQINSKIMLSFLRHVALLESQLHFVDQGFYTLFASKCQVQSNRYLADCRLELERLQTSIVYGSTTFYEFLTKKLTCSSTRLTDDYVSSVLESNILENMFLIYGEHLKARFSEVRDFLNLRKEASRALDRILPFDVQTFHIVVKRILNRLNAKDLICLTLI</sequence>